<proteinExistence type="predicted"/>
<evidence type="ECO:0000256" key="3">
    <source>
        <dbReference type="ARBA" id="ARBA00023163"/>
    </source>
</evidence>
<dbReference type="PANTHER" id="PTHR30055">
    <property type="entry name" value="HTH-TYPE TRANSCRIPTIONAL REGULATOR RUTR"/>
    <property type="match status" value="1"/>
</dbReference>
<dbReference type="InterPro" id="IPR050109">
    <property type="entry name" value="HTH-type_TetR-like_transc_reg"/>
</dbReference>
<evidence type="ECO:0000259" key="5">
    <source>
        <dbReference type="PROSITE" id="PS50977"/>
    </source>
</evidence>
<sequence length="228" mass="25757">MSVNTTNTPRGEHAKQALLEAAIEIFGLNGPNSATTRQIAQRADQNIAAIAYYFGSKDGLYLAVAQYIADIIRDEFSPVIEEIDIFLSPDHNEQDETRCLQLIELSFLAYNDLVLKKNNINISRIMSREQLVPTKAYTLIHENALAPIFSRQARLVALYTGLPDGHINTLIHTHAIMGEILSFRLARETLLRQAGWDNIGEKEYEMINTVLSEHIRLILNGLKEHYLV</sequence>
<dbReference type="SUPFAM" id="SSF46689">
    <property type="entry name" value="Homeodomain-like"/>
    <property type="match status" value="1"/>
</dbReference>
<evidence type="ECO:0000313" key="7">
    <source>
        <dbReference type="EMBL" id="OBU07220.1"/>
    </source>
</evidence>
<feature type="DNA-binding region" description="H-T-H motif" evidence="4">
    <location>
        <begin position="35"/>
        <end position="54"/>
    </location>
</feature>
<name>A0A1B8H5D3_9GAMM</name>
<evidence type="ECO:0000256" key="4">
    <source>
        <dbReference type="PROSITE-ProRule" id="PRU00335"/>
    </source>
</evidence>
<dbReference type="RefSeq" id="WP_067405405.1">
    <property type="nucleotide sequence ID" value="NZ_CBCPID010000001.1"/>
</dbReference>
<dbReference type="PROSITE" id="PS50977">
    <property type="entry name" value="HTH_TETR_2"/>
    <property type="match status" value="1"/>
</dbReference>
<dbReference type="NCBIfam" id="NF008587">
    <property type="entry name" value="PRK11552.1"/>
    <property type="match status" value="1"/>
</dbReference>
<dbReference type="GO" id="GO:0003700">
    <property type="term" value="F:DNA-binding transcription factor activity"/>
    <property type="evidence" value="ECO:0007669"/>
    <property type="project" value="TreeGrafter"/>
</dbReference>
<evidence type="ECO:0000313" key="9">
    <source>
        <dbReference type="Proteomes" id="UP000092377"/>
    </source>
</evidence>
<reference evidence="9" key="2">
    <citation type="submission" date="2016-06" db="EMBL/GenBank/DDBJ databases">
        <authorList>
            <person name="Butler K."/>
        </authorList>
    </citation>
    <scope>NUCLEOTIDE SEQUENCE [LARGE SCALE GENOMIC DNA]</scope>
    <source>
        <strain evidence="9">GCSL-Mp20</strain>
    </source>
</reference>
<dbReference type="Pfam" id="PF09209">
    <property type="entry name" value="CecR_C"/>
    <property type="match status" value="1"/>
</dbReference>
<feature type="domain" description="HTH tetR-type" evidence="5">
    <location>
        <begin position="12"/>
        <end position="72"/>
    </location>
</feature>
<dbReference type="EMBL" id="LZEY01000056">
    <property type="protein sequence ID" value="OBU04276.1"/>
    <property type="molecule type" value="Genomic_DNA"/>
</dbReference>
<evidence type="ECO:0000256" key="1">
    <source>
        <dbReference type="ARBA" id="ARBA00023015"/>
    </source>
</evidence>
<dbReference type="Proteomes" id="UP000092377">
    <property type="component" value="Unassembled WGS sequence"/>
</dbReference>
<protein>
    <submittedName>
        <fullName evidence="6">Transcriptional regulator</fullName>
    </submittedName>
</protein>
<dbReference type="InterPro" id="IPR009057">
    <property type="entry name" value="Homeodomain-like_sf"/>
</dbReference>
<reference evidence="6 8" key="1">
    <citation type="submission" date="2016-06" db="EMBL/GenBank/DDBJ databases">
        <authorList>
            <person name="Kjaerup R.B."/>
            <person name="Dalgaard T.S."/>
            <person name="Juul-Madsen H.R."/>
        </authorList>
    </citation>
    <scope>NUCLEOTIDE SEQUENCE [LARGE SCALE GENOMIC DNA]</scope>
    <source>
        <strain evidence="6">GCSL-Mp20</strain>
        <strain evidence="7 8">GCSL-Mp3</strain>
    </source>
</reference>
<evidence type="ECO:0000256" key="2">
    <source>
        <dbReference type="ARBA" id="ARBA00023125"/>
    </source>
</evidence>
<comment type="caution">
    <text evidence="6">The sequence shown here is derived from an EMBL/GenBank/DDBJ whole genome shotgun (WGS) entry which is preliminary data.</text>
</comment>
<keyword evidence="1" id="KW-0805">Transcription regulation</keyword>
<keyword evidence="9" id="KW-1185">Reference proteome</keyword>
<dbReference type="InterPro" id="IPR015292">
    <property type="entry name" value="Tscrpt_reg_YbiH_C"/>
</dbReference>
<dbReference type="InterPro" id="IPR001647">
    <property type="entry name" value="HTH_TetR"/>
</dbReference>
<dbReference type="GO" id="GO:0000976">
    <property type="term" value="F:transcription cis-regulatory region binding"/>
    <property type="evidence" value="ECO:0007669"/>
    <property type="project" value="TreeGrafter"/>
</dbReference>
<dbReference type="Pfam" id="PF00440">
    <property type="entry name" value="TetR_N"/>
    <property type="match status" value="1"/>
</dbReference>
<dbReference type="InterPro" id="IPR036271">
    <property type="entry name" value="Tet_transcr_reg_TetR-rel_C_sf"/>
</dbReference>
<dbReference type="Proteomes" id="UP000092247">
    <property type="component" value="Unassembled WGS sequence"/>
</dbReference>
<accession>A0A1B8H5D3</accession>
<dbReference type="STRING" id="368603.AYY16_08205"/>
<keyword evidence="2 4" id="KW-0238">DNA-binding</keyword>
<dbReference type="SUPFAM" id="SSF48498">
    <property type="entry name" value="Tetracyclin repressor-like, C-terminal domain"/>
    <property type="match status" value="1"/>
</dbReference>
<gene>
    <name evidence="7" type="ORF">AYY17_04135</name>
    <name evidence="6" type="ORF">AYY18_10085</name>
</gene>
<keyword evidence="3" id="KW-0804">Transcription</keyword>
<dbReference type="AlphaFoldDB" id="A0A1B8H5D3"/>
<organism evidence="6 9">
    <name type="scientific">Morganella psychrotolerans</name>
    <dbReference type="NCBI Taxonomy" id="368603"/>
    <lineage>
        <taxon>Bacteria</taxon>
        <taxon>Pseudomonadati</taxon>
        <taxon>Pseudomonadota</taxon>
        <taxon>Gammaproteobacteria</taxon>
        <taxon>Enterobacterales</taxon>
        <taxon>Morganellaceae</taxon>
        <taxon>Morganella</taxon>
    </lineage>
</organism>
<evidence type="ECO:0000313" key="8">
    <source>
        <dbReference type="Proteomes" id="UP000092247"/>
    </source>
</evidence>
<dbReference type="EMBL" id="LZEX01000012">
    <property type="protein sequence ID" value="OBU07220.1"/>
    <property type="molecule type" value="Genomic_DNA"/>
</dbReference>
<evidence type="ECO:0000313" key="6">
    <source>
        <dbReference type="EMBL" id="OBU04276.1"/>
    </source>
</evidence>
<dbReference type="Gene3D" id="1.10.10.60">
    <property type="entry name" value="Homeodomain-like"/>
    <property type="match status" value="1"/>
</dbReference>
<dbReference type="OrthoDB" id="2356263at2"/>
<dbReference type="PANTHER" id="PTHR30055:SF234">
    <property type="entry name" value="HTH-TYPE TRANSCRIPTIONAL REGULATOR BETI"/>
    <property type="match status" value="1"/>
</dbReference>
<dbReference type="Gene3D" id="1.10.357.10">
    <property type="entry name" value="Tetracycline Repressor, domain 2"/>
    <property type="match status" value="1"/>
</dbReference>